<accession>Q4RNB1</accession>
<dbReference type="InterPro" id="IPR028145">
    <property type="entry name" value="Synaptonemal_3"/>
</dbReference>
<dbReference type="GO" id="GO:0007131">
    <property type="term" value="P:reciprocal meiotic recombination"/>
    <property type="evidence" value="ECO:0007669"/>
    <property type="project" value="InterPro"/>
</dbReference>
<dbReference type="PANTHER" id="PTHR36686:SF1">
    <property type="entry name" value="SYNAPTONEMAL COMPLEX CENTRAL ELEMENT PROTEIN 3"/>
    <property type="match status" value="1"/>
</dbReference>
<protein>
    <submittedName>
        <fullName evidence="1">(spotted green pufferfish) hypothetical protein</fullName>
    </submittedName>
</protein>
<dbReference type="Pfam" id="PF15191">
    <property type="entry name" value="Synaptonemal_3"/>
    <property type="match status" value="1"/>
</dbReference>
<evidence type="ECO:0000313" key="1">
    <source>
        <dbReference type="EMBL" id="CAG10121.1"/>
    </source>
</evidence>
<reference evidence="1" key="2">
    <citation type="submission" date="2004-02" db="EMBL/GenBank/DDBJ databases">
        <authorList>
            <consortium name="Genoscope"/>
            <consortium name="Whitehead Institute Centre for Genome Research"/>
        </authorList>
    </citation>
    <scope>NUCLEOTIDE SEQUENCE</scope>
</reference>
<name>Q4RNB1_TETNG</name>
<sequence length="74" mass="8170">MSELTEDLERMTEHTEKMSLQLTWMAHDLVVLRASPELASSMRKLEDAYRGCRAAVCGLPEPDKSPAAPGAQPD</sequence>
<gene>
    <name evidence="1" type="ORF">GSTENG00031639001</name>
</gene>
<comment type="caution">
    <text evidence="1">The sequence shown here is derived from an EMBL/GenBank/DDBJ whole genome shotgun (WGS) entry which is preliminary data.</text>
</comment>
<dbReference type="AlphaFoldDB" id="Q4RNB1"/>
<reference evidence="1" key="1">
    <citation type="journal article" date="2004" name="Nature">
        <title>Genome duplication in the teleost fish Tetraodon nigroviridis reveals the early vertebrate proto-karyotype.</title>
        <authorList>
            <person name="Jaillon O."/>
            <person name="Aury J.-M."/>
            <person name="Brunet F."/>
            <person name="Petit J.-L."/>
            <person name="Stange-Thomann N."/>
            <person name="Mauceli E."/>
            <person name="Bouneau L."/>
            <person name="Fischer C."/>
            <person name="Ozouf-Costaz C."/>
            <person name="Bernot A."/>
            <person name="Nicaud S."/>
            <person name="Jaffe D."/>
            <person name="Fisher S."/>
            <person name="Lutfalla G."/>
            <person name="Dossat C."/>
            <person name="Segurens B."/>
            <person name="Dasilva C."/>
            <person name="Salanoubat M."/>
            <person name="Levy M."/>
            <person name="Boudet N."/>
            <person name="Castellano S."/>
            <person name="Anthouard V."/>
            <person name="Jubin C."/>
            <person name="Castelli V."/>
            <person name="Katinka M."/>
            <person name="Vacherie B."/>
            <person name="Biemont C."/>
            <person name="Skalli Z."/>
            <person name="Cattolico L."/>
            <person name="Poulain J."/>
            <person name="De Berardinis V."/>
            <person name="Cruaud C."/>
            <person name="Duprat S."/>
            <person name="Brottier P."/>
            <person name="Coutanceau J.-P."/>
            <person name="Gouzy J."/>
            <person name="Parra G."/>
            <person name="Lardier G."/>
            <person name="Chapple C."/>
            <person name="McKernan K.J."/>
            <person name="McEwan P."/>
            <person name="Bosak S."/>
            <person name="Kellis M."/>
            <person name="Volff J.-N."/>
            <person name="Guigo R."/>
            <person name="Zody M.C."/>
            <person name="Mesirov J."/>
            <person name="Lindblad-Toh K."/>
            <person name="Birren B."/>
            <person name="Nusbaum C."/>
            <person name="Kahn D."/>
            <person name="Robinson-Rechavi M."/>
            <person name="Laudet V."/>
            <person name="Schachter V."/>
            <person name="Quetier F."/>
            <person name="Saurin W."/>
            <person name="Scarpelli C."/>
            <person name="Wincker P."/>
            <person name="Lander E.S."/>
            <person name="Weissenbach J."/>
            <person name="Roest Crollius H."/>
        </authorList>
    </citation>
    <scope>NUCLEOTIDE SEQUENCE [LARGE SCALE GENOMIC DNA]</scope>
</reference>
<dbReference type="EMBL" id="CAAE01015015">
    <property type="protein sequence ID" value="CAG10121.1"/>
    <property type="molecule type" value="Genomic_DNA"/>
</dbReference>
<dbReference type="GO" id="GO:0007130">
    <property type="term" value="P:synaptonemal complex assembly"/>
    <property type="evidence" value="ECO:0007669"/>
    <property type="project" value="InterPro"/>
</dbReference>
<dbReference type="GO" id="GO:0007283">
    <property type="term" value="P:spermatogenesis"/>
    <property type="evidence" value="ECO:0007669"/>
    <property type="project" value="InterPro"/>
</dbReference>
<dbReference type="OrthoDB" id="9944849at2759"/>
<dbReference type="KEGG" id="tng:GSTEN00031639G001"/>
<dbReference type="PANTHER" id="PTHR36686">
    <property type="entry name" value="SYNAPTONEMAL COMPLEX CENTRAL ELEMENT PROTEIN 3"/>
    <property type="match status" value="1"/>
</dbReference>
<proteinExistence type="predicted"/>
<organism evidence="1">
    <name type="scientific">Tetraodon nigroviridis</name>
    <name type="common">Spotted green pufferfish</name>
    <name type="synonym">Chelonodon nigroviridis</name>
    <dbReference type="NCBI Taxonomy" id="99883"/>
    <lineage>
        <taxon>Eukaryota</taxon>
        <taxon>Metazoa</taxon>
        <taxon>Chordata</taxon>
        <taxon>Craniata</taxon>
        <taxon>Vertebrata</taxon>
        <taxon>Euteleostomi</taxon>
        <taxon>Actinopterygii</taxon>
        <taxon>Neopterygii</taxon>
        <taxon>Teleostei</taxon>
        <taxon>Neoteleostei</taxon>
        <taxon>Acanthomorphata</taxon>
        <taxon>Eupercaria</taxon>
        <taxon>Tetraodontiformes</taxon>
        <taxon>Tetradontoidea</taxon>
        <taxon>Tetraodontidae</taxon>
        <taxon>Tetraodon</taxon>
    </lineage>
</organism>